<dbReference type="Gene3D" id="1.10.8.60">
    <property type="match status" value="1"/>
</dbReference>
<dbReference type="PANTHER" id="PTHR10763">
    <property type="entry name" value="CELL DIVISION CONTROL PROTEIN 6-RELATED"/>
    <property type="match status" value="1"/>
</dbReference>
<dbReference type="Gene3D" id="3.40.50.300">
    <property type="entry name" value="P-loop containing nucleotide triphosphate hydrolases"/>
    <property type="match status" value="1"/>
</dbReference>
<dbReference type="FunFam" id="3.40.50.300:FF:000199">
    <property type="entry name" value="Origin recognition complex subunit 1"/>
    <property type="match status" value="1"/>
</dbReference>
<dbReference type="Pfam" id="PF17872">
    <property type="entry name" value="AAA_lid_10"/>
    <property type="match status" value="1"/>
</dbReference>
<reference evidence="14 15" key="1">
    <citation type="journal article" date="2018" name="Sci. Rep.">
        <title>Genomic signatures of local adaptation to the degree of environmental predictability in rotifers.</title>
        <authorList>
            <person name="Franch-Gras L."/>
            <person name="Hahn C."/>
            <person name="Garcia-Roger E.M."/>
            <person name="Carmona M.J."/>
            <person name="Serra M."/>
            <person name="Gomez A."/>
        </authorList>
    </citation>
    <scope>NUCLEOTIDE SEQUENCE [LARGE SCALE GENOMIC DNA]</scope>
    <source>
        <strain evidence="14">HYR1</strain>
    </source>
</reference>
<evidence type="ECO:0000256" key="8">
    <source>
        <dbReference type="ARBA" id="ARBA00022842"/>
    </source>
</evidence>
<comment type="similarity">
    <text evidence="2 11">Belongs to the ORC1 family.</text>
</comment>
<gene>
    <name evidence="14" type="ORF">BpHYR1_048130</name>
</gene>
<dbReference type="CDD" id="cd00009">
    <property type="entry name" value="AAA"/>
    <property type="match status" value="1"/>
</dbReference>
<sequence length="535" mass="60713">MSTPIKQENPRQYQFRNTPSRNTGDGAYEKYFKNAVKIHQQSVDLRRSLFASKLDDEISVKKVTTKQMSAKKTVDVDFNINDENLISSDEDAMSVDLEIPVSKSRRSVAVIKRESMARTPSVKKPKSTPLSRRSTFSAVKSTPSMQKRAASRIDQTSDALSLYEKARIKLHVANTPDCLPCRDKQFSDIYNFIETNLRNQTGGCMYVCGVPGTGKTLTTRQVILCLKEGVSDKILAPFKFIEVNAFQVTEPHQIYKLIYKELTNESVSAENAVGLLEKKFEHKSSEPIVLLVDELDMLCTKKQDVLYNLFDWPYKKNSKWIVIAIANAMNLPEQVMSKISSRLGLSRLIFQPYNHGELEEIVRLRLQELNVFESDAILYAARKVAAVSGDARRALEICRRATELAERDSAKNSKSSNLVTISNVDQAVKQMFSSAKITLLTHSSKMEKMFMKAITLLYQKSGMEETSLNRIIETYNFLCRAENIQPLNRTQLLNVCCSLAATKIILLEPCKNIYLQRVRCNMSTDDIEYVLNDNK</sequence>
<evidence type="ECO:0000313" key="14">
    <source>
        <dbReference type="EMBL" id="RNA41435.1"/>
    </source>
</evidence>
<dbReference type="OrthoDB" id="1926878at2759"/>
<dbReference type="InterPro" id="IPR003593">
    <property type="entry name" value="AAA+_ATPase"/>
</dbReference>
<evidence type="ECO:0000256" key="7">
    <source>
        <dbReference type="ARBA" id="ARBA00022840"/>
    </source>
</evidence>
<dbReference type="InterPro" id="IPR015163">
    <property type="entry name" value="Cdc6_C"/>
</dbReference>
<evidence type="ECO:0000256" key="10">
    <source>
        <dbReference type="ARBA" id="ARBA00023242"/>
    </source>
</evidence>
<feature type="domain" description="AAA+ ATPase" evidence="13">
    <location>
        <begin position="201"/>
        <end position="350"/>
    </location>
</feature>
<feature type="compositionally biased region" description="Polar residues" evidence="12">
    <location>
        <begin position="1"/>
        <end position="23"/>
    </location>
</feature>
<evidence type="ECO:0000256" key="5">
    <source>
        <dbReference type="ARBA" id="ARBA00022723"/>
    </source>
</evidence>
<dbReference type="InterPro" id="IPR027417">
    <property type="entry name" value="P-loop_NTPase"/>
</dbReference>
<dbReference type="STRING" id="10195.A0A3M7T0F7"/>
<evidence type="ECO:0000256" key="2">
    <source>
        <dbReference type="ARBA" id="ARBA00008398"/>
    </source>
</evidence>
<evidence type="ECO:0000256" key="11">
    <source>
        <dbReference type="RuleBase" id="RU365058"/>
    </source>
</evidence>
<organism evidence="14 15">
    <name type="scientific">Brachionus plicatilis</name>
    <name type="common">Marine rotifer</name>
    <name type="synonym">Brachionus muelleri</name>
    <dbReference type="NCBI Taxonomy" id="10195"/>
    <lineage>
        <taxon>Eukaryota</taxon>
        <taxon>Metazoa</taxon>
        <taxon>Spiralia</taxon>
        <taxon>Gnathifera</taxon>
        <taxon>Rotifera</taxon>
        <taxon>Eurotatoria</taxon>
        <taxon>Monogononta</taxon>
        <taxon>Pseudotrocha</taxon>
        <taxon>Ploima</taxon>
        <taxon>Brachionidae</taxon>
        <taxon>Brachionus</taxon>
    </lineage>
</organism>
<evidence type="ECO:0000256" key="4">
    <source>
        <dbReference type="ARBA" id="ARBA00022705"/>
    </source>
</evidence>
<keyword evidence="9 11" id="KW-0238">DNA-binding</keyword>
<dbReference type="InterPro" id="IPR041083">
    <property type="entry name" value="AAA_lid_10"/>
</dbReference>
<dbReference type="EMBL" id="REGN01000502">
    <property type="protein sequence ID" value="RNA41435.1"/>
    <property type="molecule type" value="Genomic_DNA"/>
</dbReference>
<keyword evidence="6 11" id="KW-0547">Nucleotide-binding</keyword>
<evidence type="ECO:0000259" key="13">
    <source>
        <dbReference type="SMART" id="SM00382"/>
    </source>
</evidence>
<dbReference type="GO" id="GO:0033314">
    <property type="term" value="P:mitotic DNA replication checkpoint signaling"/>
    <property type="evidence" value="ECO:0007669"/>
    <property type="project" value="TreeGrafter"/>
</dbReference>
<dbReference type="GO" id="GO:0046872">
    <property type="term" value="F:metal ion binding"/>
    <property type="evidence" value="ECO:0007669"/>
    <property type="project" value="UniProtKB-KW"/>
</dbReference>
<comment type="subcellular location">
    <subcellularLocation>
        <location evidence="1 11">Nucleus</location>
    </subcellularLocation>
</comment>
<keyword evidence="8" id="KW-0460">Magnesium</keyword>
<dbReference type="AlphaFoldDB" id="A0A3M7T0F7"/>
<comment type="caution">
    <text evidence="14">The sequence shown here is derived from an EMBL/GenBank/DDBJ whole genome shotgun (WGS) entry which is preliminary data.</text>
</comment>
<dbReference type="GO" id="GO:0005524">
    <property type="term" value="F:ATP binding"/>
    <property type="evidence" value="ECO:0007669"/>
    <property type="project" value="UniProtKB-KW"/>
</dbReference>
<dbReference type="GO" id="GO:0003688">
    <property type="term" value="F:DNA replication origin binding"/>
    <property type="evidence" value="ECO:0007669"/>
    <property type="project" value="TreeGrafter"/>
</dbReference>
<dbReference type="GO" id="GO:0006270">
    <property type="term" value="P:DNA replication initiation"/>
    <property type="evidence" value="ECO:0007669"/>
    <property type="project" value="TreeGrafter"/>
</dbReference>
<name>A0A3M7T0F7_BRAPC</name>
<comment type="subunit">
    <text evidence="11">ORC is composed of six subunits.</text>
</comment>
<keyword evidence="10 11" id="KW-0539">Nucleus</keyword>
<proteinExistence type="inferred from homology"/>
<keyword evidence="7 11" id="KW-0067">ATP-binding</keyword>
<evidence type="ECO:0000256" key="6">
    <source>
        <dbReference type="ARBA" id="ARBA00022741"/>
    </source>
</evidence>
<dbReference type="SUPFAM" id="SSF52540">
    <property type="entry name" value="P-loop containing nucleoside triphosphate hydrolases"/>
    <property type="match status" value="1"/>
</dbReference>
<keyword evidence="15" id="KW-1185">Reference proteome</keyword>
<dbReference type="GO" id="GO:0016887">
    <property type="term" value="F:ATP hydrolysis activity"/>
    <property type="evidence" value="ECO:0007669"/>
    <property type="project" value="InterPro"/>
</dbReference>
<dbReference type="FunFam" id="1.10.8.60:FF:000062">
    <property type="entry name" value="Origin recognition complex subunit 1"/>
    <property type="match status" value="1"/>
</dbReference>
<dbReference type="Proteomes" id="UP000276133">
    <property type="component" value="Unassembled WGS sequence"/>
</dbReference>
<evidence type="ECO:0000256" key="1">
    <source>
        <dbReference type="ARBA" id="ARBA00004123"/>
    </source>
</evidence>
<evidence type="ECO:0000256" key="9">
    <source>
        <dbReference type="ARBA" id="ARBA00023125"/>
    </source>
</evidence>
<dbReference type="GO" id="GO:0005664">
    <property type="term" value="C:nuclear origin of replication recognition complex"/>
    <property type="evidence" value="ECO:0007669"/>
    <property type="project" value="TreeGrafter"/>
</dbReference>
<dbReference type="Pfam" id="PF09079">
    <property type="entry name" value="WHD_Cdc6"/>
    <property type="match status" value="1"/>
</dbReference>
<keyword evidence="5" id="KW-0479">Metal-binding</keyword>
<feature type="region of interest" description="Disordered" evidence="12">
    <location>
        <begin position="1"/>
        <end position="24"/>
    </location>
</feature>
<evidence type="ECO:0000256" key="12">
    <source>
        <dbReference type="SAM" id="MobiDB-lite"/>
    </source>
</evidence>
<comment type="function">
    <text evidence="11">Component of the origin recognition complex (ORC) that binds origins of replication. DNA-binding is ATP-dependent, however specific DNA sequences that define origins of replication have not been identified so far. ORC is required to assemble the pre-replication complex necessary to initiate DNA replication.</text>
</comment>
<dbReference type="InterPro" id="IPR050311">
    <property type="entry name" value="ORC1/CDC6"/>
</dbReference>
<evidence type="ECO:0000256" key="3">
    <source>
        <dbReference type="ARBA" id="ARBA00019081"/>
    </source>
</evidence>
<protein>
    <recommendedName>
        <fullName evidence="3 11">Origin recognition complex subunit 1</fullName>
    </recommendedName>
</protein>
<accession>A0A3M7T0F7</accession>
<dbReference type="PANTHER" id="PTHR10763:SF23">
    <property type="entry name" value="ORIGIN RECOGNITION COMPLEX SUBUNIT 1"/>
    <property type="match status" value="1"/>
</dbReference>
<keyword evidence="4 11" id="KW-0235">DNA replication</keyword>
<dbReference type="InterPro" id="IPR003959">
    <property type="entry name" value="ATPase_AAA_core"/>
</dbReference>
<evidence type="ECO:0000313" key="15">
    <source>
        <dbReference type="Proteomes" id="UP000276133"/>
    </source>
</evidence>
<dbReference type="SMART" id="SM00382">
    <property type="entry name" value="AAA"/>
    <property type="match status" value="1"/>
</dbReference>
<dbReference type="Pfam" id="PF00004">
    <property type="entry name" value="AAA"/>
    <property type="match status" value="1"/>
</dbReference>